<feature type="compositionally biased region" description="Basic and acidic residues" evidence="14">
    <location>
        <begin position="1"/>
        <end position="11"/>
    </location>
</feature>
<dbReference type="EMBL" id="JAPCID010000077">
    <property type="protein sequence ID" value="MDA0142186.1"/>
    <property type="molecule type" value="Genomic_DNA"/>
</dbReference>
<dbReference type="GO" id="GO:0008168">
    <property type="term" value="F:methyltransferase activity"/>
    <property type="evidence" value="ECO:0007669"/>
    <property type="project" value="UniProtKB-KW"/>
</dbReference>
<comment type="function">
    <text evidence="1">Specifically methylates the cytosine at position 967 (m5C967) of 16S rRNA.</text>
</comment>
<feature type="domain" description="SAM-dependent MTase RsmB/NOP-type" evidence="15">
    <location>
        <begin position="180"/>
        <end position="456"/>
    </location>
</feature>
<dbReference type="InterPro" id="IPR001678">
    <property type="entry name" value="MeTrfase_RsmB-F_NOP2_dom"/>
</dbReference>
<dbReference type="Gene3D" id="3.30.70.1170">
    <property type="entry name" value="Sun protein, domain 3"/>
    <property type="match status" value="1"/>
</dbReference>
<dbReference type="CDD" id="cd02440">
    <property type="entry name" value="AdoMet_MTases"/>
    <property type="match status" value="1"/>
</dbReference>
<keyword evidence="8 13" id="KW-0949">S-adenosyl-L-methionine</keyword>
<comment type="caution">
    <text evidence="16">The sequence shown here is derived from an EMBL/GenBank/DDBJ whole genome shotgun (WGS) entry which is preliminary data.</text>
</comment>
<evidence type="ECO:0000313" key="17">
    <source>
        <dbReference type="Proteomes" id="UP001147700"/>
    </source>
</evidence>
<evidence type="ECO:0000256" key="14">
    <source>
        <dbReference type="SAM" id="MobiDB-lite"/>
    </source>
</evidence>
<keyword evidence="4" id="KW-0963">Cytoplasm</keyword>
<name>A0ABT4RUH3_9ACTN</name>
<sequence>MDEPSSRDPTERGGLGGAAAPPGVAPSRACAYAVVRRVFEGGAWADRALHGEARRLRLDPRDLALATRLSYGTVQRVATLDHVIETLSGRSTNKLDKPVLAALRLGVFQLTYLDRVPAHAAVGESVELAKRDAPRGAGLVNAVLRRAGREARGLVAKLKDTTPQQAALAHSHPEWIAQLWFDALGAPDARALMAADNEPAEAVLRANTLKTTAPELLERLSIEARLDGDALILDDAFDAFSSREWEDGLLMPQSRGAMAVARLLDPQPGDRVLDLCAAPGGKTTHLAALMGNEGEIVAVEQHPGRADSLRKTAARMGATIVDVHTGDAAQPHAKNFDRVLVDPPCSDLGTLASRPDARWRKAGRPEALSELQQQILRAGANALRPGGTLVYSTCTISPAENEQVVSAFLATHPEFTVDDLGTRLPLWKHPTMPQHLQTLPHRDRTDGFFIARLRRDA</sequence>
<comment type="catalytic activity">
    <reaction evidence="12">
        <text>cytidine(967) in 16S rRNA + S-adenosyl-L-methionine = 5-methylcytidine(967) in 16S rRNA + S-adenosyl-L-homocysteine + H(+)</text>
        <dbReference type="Rhea" id="RHEA:42748"/>
        <dbReference type="Rhea" id="RHEA-COMP:10219"/>
        <dbReference type="Rhea" id="RHEA-COMP:10220"/>
        <dbReference type="ChEBI" id="CHEBI:15378"/>
        <dbReference type="ChEBI" id="CHEBI:57856"/>
        <dbReference type="ChEBI" id="CHEBI:59789"/>
        <dbReference type="ChEBI" id="CHEBI:74483"/>
        <dbReference type="ChEBI" id="CHEBI:82748"/>
        <dbReference type="EC" id="2.1.1.176"/>
    </reaction>
</comment>
<dbReference type="SUPFAM" id="SSF53335">
    <property type="entry name" value="S-adenosyl-L-methionine-dependent methyltransferases"/>
    <property type="match status" value="1"/>
</dbReference>
<gene>
    <name evidence="16" type="primary">rsmB</name>
    <name evidence="16" type="ORF">OJ962_32175</name>
</gene>
<evidence type="ECO:0000256" key="8">
    <source>
        <dbReference type="ARBA" id="ARBA00022691"/>
    </source>
</evidence>
<evidence type="ECO:0000256" key="10">
    <source>
        <dbReference type="ARBA" id="ARBA00030399"/>
    </source>
</evidence>
<dbReference type="Proteomes" id="UP001147700">
    <property type="component" value="Unassembled WGS sequence"/>
</dbReference>
<comment type="similarity">
    <text evidence="13">Belongs to the class I-like SAM-binding methyltransferase superfamily. RsmB/NOP family.</text>
</comment>
<accession>A0ABT4RUH3</accession>
<evidence type="ECO:0000256" key="4">
    <source>
        <dbReference type="ARBA" id="ARBA00022490"/>
    </source>
</evidence>
<dbReference type="GO" id="GO:0032259">
    <property type="term" value="P:methylation"/>
    <property type="evidence" value="ECO:0007669"/>
    <property type="project" value="UniProtKB-KW"/>
</dbReference>
<evidence type="ECO:0000256" key="9">
    <source>
        <dbReference type="ARBA" id="ARBA00022884"/>
    </source>
</evidence>
<comment type="caution">
    <text evidence="13">Lacks conserved residue(s) required for the propagation of feature annotation.</text>
</comment>
<keyword evidence="5" id="KW-0698">rRNA processing</keyword>
<dbReference type="Pfam" id="PF01029">
    <property type="entry name" value="NusB"/>
    <property type="match status" value="1"/>
</dbReference>
<dbReference type="PANTHER" id="PTHR22807:SF53">
    <property type="entry name" value="RIBOSOMAL RNA SMALL SUBUNIT METHYLTRANSFERASE B-RELATED"/>
    <property type="match status" value="1"/>
</dbReference>
<evidence type="ECO:0000256" key="13">
    <source>
        <dbReference type="PROSITE-ProRule" id="PRU01023"/>
    </source>
</evidence>
<evidence type="ECO:0000313" key="16">
    <source>
        <dbReference type="EMBL" id="MDA0142186.1"/>
    </source>
</evidence>
<proteinExistence type="inferred from homology"/>
<dbReference type="InterPro" id="IPR035926">
    <property type="entry name" value="NusB-like_sf"/>
</dbReference>
<dbReference type="InterPro" id="IPR023267">
    <property type="entry name" value="RCMT"/>
</dbReference>
<protein>
    <recommendedName>
        <fullName evidence="3">16S rRNA (cytosine(967)-C(5))-methyltransferase</fullName>
        <ecNumber evidence="3">2.1.1.176</ecNumber>
    </recommendedName>
    <alternativeName>
        <fullName evidence="10">16S rRNA m5C967 methyltransferase</fullName>
    </alternativeName>
    <alternativeName>
        <fullName evidence="11">rRNA (cytosine-C(5)-)-methyltransferase RsmB</fullName>
    </alternativeName>
</protein>
<feature type="region of interest" description="Disordered" evidence="14">
    <location>
        <begin position="1"/>
        <end position="25"/>
    </location>
</feature>
<keyword evidence="7 13" id="KW-0808">Transferase</keyword>
<feature type="binding site" evidence="13">
    <location>
        <position position="300"/>
    </location>
    <ligand>
        <name>S-adenosyl-L-methionine</name>
        <dbReference type="ChEBI" id="CHEBI:59789"/>
    </ligand>
</feature>
<dbReference type="EC" id="2.1.1.176" evidence="3"/>
<evidence type="ECO:0000256" key="6">
    <source>
        <dbReference type="ARBA" id="ARBA00022603"/>
    </source>
</evidence>
<feature type="active site" description="Nucleophile" evidence="13">
    <location>
        <position position="394"/>
    </location>
</feature>
<evidence type="ECO:0000256" key="7">
    <source>
        <dbReference type="ARBA" id="ARBA00022679"/>
    </source>
</evidence>
<dbReference type="NCBIfam" id="NF011494">
    <property type="entry name" value="PRK14902.1"/>
    <property type="match status" value="1"/>
</dbReference>
<dbReference type="NCBIfam" id="TIGR00563">
    <property type="entry name" value="rsmB"/>
    <property type="match status" value="1"/>
</dbReference>
<dbReference type="PANTHER" id="PTHR22807">
    <property type="entry name" value="NOP2 YEAST -RELATED NOL1/NOP2/FMU SUN DOMAIN-CONTAINING"/>
    <property type="match status" value="1"/>
</dbReference>
<evidence type="ECO:0000256" key="11">
    <source>
        <dbReference type="ARBA" id="ARBA00031088"/>
    </source>
</evidence>
<dbReference type="InterPro" id="IPR029063">
    <property type="entry name" value="SAM-dependent_MTases_sf"/>
</dbReference>
<dbReference type="InterPro" id="IPR054728">
    <property type="entry name" value="RsmB-like_ferredoxin"/>
</dbReference>
<dbReference type="PRINTS" id="PR02008">
    <property type="entry name" value="RCMTFAMILY"/>
</dbReference>
<evidence type="ECO:0000256" key="5">
    <source>
        <dbReference type="ARBA" id="ARBA00022552"/>
    </source>
</evidence>
<evidence type="ECO:0000256" key="2">
    <source>
        <dbReference type="ARBA" id="ARBA00004496"/>
    </source>
</evidence>
<keyword evidence="6 13" id="KW-0489">Methyltransferase</keyword>
<dbReference type="PROSITE" id="PS51686">
    <property type="entry name" value="SAM_MT_RSMB_NOP"/>
    <property type="match status" value="1"/>
</dbReference>
<evidence type="ECO:0000259" key="15">
    <source>
        <dbReference type="PROSITE" id="PS51686"/>
    </source>
</evidence>
<dbReference type="Gene3D" id="1.10.940.10">
    <property type="entry name" value="NusB-like"/>
    <property type="match status" value="1"/>
</dbReference>
<dbReference type="Gene3D" id="3.40.50.150">
    <property type="entry name" value="Vaccinia Virus protein VP39"/>
    <property type="match status" value="1"/>
</dbReference>
<evidence type="ECO:0000256" key="12">
    <source>
        <dbReference type="ARBA" id="ARBA00047283"/>
    </source>
</evidence>
<dbReference type="InterPro" id="IPR004573">
    <property type="entry name" value="rRNA_ssu_MeTfrase_B"/>
</dbReference>
<evidence type="ECO:0000256" key="3">
    <source>
        <dbReference type="ARBA" id="ARBA00012140"/>
    </source>
</evidence>
<dbReference type="SUPFAM" id="SSF48013">
    <property type="entry name" value="NusB-like"/>
    <property type="match status" value="1"/>
</dbReference>
<dbReference type="Pfam" id="PF22458">
    <property type="entry name" value="RsmF-B_ferredox"/>
    <property type="match status" value="1"/>
</dbReference>
<dbReference type="InterPro" id="IPR049560">
    <property type="entry name" value="MeTrfase_RsmB-F_NOP2_cat"/>
</dbReference>
<feature type="binding site" evidence="13">
    <location>
        <begin position="276"/>
        <end position="282"/>
    </location>
    <ligand>
        <name>S-adenosyl-L-methionine</name>
        <dbReference type="ChEBI" id="CHEBI:59789"/>
    </ligand>
</feature>
<keyword evidence="9 13" id="KW-0694">RNA-binding</keyword>
<evidence type="ECO:0000256" key="1">
    <source>
        <dbReference type="ARBA" id="ARBA00002724"/>
    </source>
</evidence>
<dbReference type="InterPro" id="IPR006027">
    <property type="entry name" value="NusB_RsmB_TIM44"/>
</dbReference>
<reference evidence="16" key="1">
    <citation type="submission" date="2022-10" db="EMBL/GenBank/DDBJ databases">
        <title>The WGS of Solirubrobacter sp. CPCC 204708.</title>
        <authorList>
            <person name="Jiang Z."/>
        </authorList>
    </citation>
    <scope>NUCLEOTIDE SEQUENCE</scope>
    <source>
        <strain evidence="16">CPCC 204708</strain>
    </source>
</reference>
<organism evidence="16 17">
    <name type="scientific">Solirubrobacter deserti</name>
    <dbReference type="NCBI Taxonomy" id="2282478"/>
    <lineage>
        <taxon>Bacteria</taxon>
        <taxon>Bacillati</taxon>
        <taxon>Actinomycetota</taxon>
        <taxon>Thermoleophilia</taxon>
        <taxon>Solirubrobacterales</taxon>
        <taxon>Solirubrobacteraceae</taxon>
        <taxon>Solirubrobacter</taxon>
    </lineage>
</organism>
<dbReference type="Pfam" id="PF01189">
    <property type="entry name" value="Methyltr_RsmB-F"/>
    <property type="match status" value="1"/>
</dbReference>
<comment type="subcellular location">
    <subcellularLocation>
        <location evidence="2">Cytoplasm</location>
    </subcellularLocation>
</comment>
<feature type="binding site" evidence="13">
    <location>
        <position position="342"/>
    </location>
    <ligand>
        <name>S-adenosyl-L-methionine</name>
        <dbReference type="ChEBI" id="CHEBI:59789"/>
    </ligand>
</feature>
<keyword evidence="17" id="KW-1185">Reference proteome</keyword>
<dbReference type="RefSeq" id="WP_238930947.1">
    <property type="nucleotide sequence ID" value="NZ_JAPCID010000077.1"/>
</dbReference>